<sequence>MAGLLTAVLIGLRYEVGGDWIPYMVIFDRIAYKDFWGTLAEDDPGYALINWVVIQAGLKIWAVNLICAAIFCWGTIRFAKRQPNPWLAIVVAVPYLIIVIAMGYTRQAVAIGIIFAGLASLDRQTLGRFVVYILFAASFHKSAIIVLPLVALAAARQRFATAGLLMLAGVLLYYLFVDAAIDRMMTNYVEHEMASEGAGVRVSMNLLPAAIYLLYQKRFQQTFQMSDMQVKVWRNLALGSVALLGMLFATTASTAIDRLALYFIPLQLFVWSRLPYIFTEKGRANGQLVIVIIAYSALIQFVWLNYATHAEYWLPYQTFPFGNPY</sequence>
<dbReference type="Pfam" id="PF14897">
    <property type="entry name" value="EpsG"/>
    <property type="match status" value="1"/>
</dbReference>
<feature type="transmembrane region" description="Helical" evidence="1">
    <location>
        <begin position="288"/>
        <end position="306"/>
    </location>
</feature>
<evidence type="ECO:0000313" key="2">
    <source>
        <dbReference type="EMBL" id="MDT9599697.1"/>
    </source>
</evidence>
<keyword evidence="3" id="KW-1185">Reference proteome</keyword>
<organism evidence="2 3">
    <name type="scientific">Sphingosinicella rhizophila</name>
    <dbReference type="NCBI Taxonomy" id="3050082"/>
    <lineage>
        <taxon>Bacteria</taxon>
        <taxon>Pseudomonadati</taxon>
        <taxon>Pseudomonadota</taxon>
        <taxon>Alphaproteobacteria</taxon>
        <taxon>Sphingomonadales</taxon>
        <taxon>Sphingosinicellaceae</taxon>
        <taxon>Sphingosinicella</taxon>
    </lineage>
</organism>
<proteinExistence type="predicted"/>
<keyword evidence="1" id="KW-1133">Transmembrane helix</keyword>
<comment type="caution">
    <text evidence="2">The sequence shown here is derived from an EMBL/GenBank/DDBJ whole genome shotgun (WGS) entry which is preliminary data.</text>
</comment>
<feature type="transmembrane region" description="Helical" evidence="1">
    <location>
        <begin position="236"/>
        <end position="253"/>
    </location>
</feature>
<feature type="transmembrane region" description="Helical" evidence="1">
    <location>
        <begin position="48"/>
        <end position="74"/>
    </location>
</feature>
<feature type="transmembrane region" description="Helical" evidence="1">
    <location>
        <begin position="259"/>
        <end position="276"/>
    </location>
</feature>
<keyword evidence="1" id="KW-0472">Membrane</keyword>
<reference evidence="2 3" key="1">
    <citation type="submission" date="2023-05" db="EMBL/GenBank/DDBJ databases">
        <authorList>
            <person name="Guo Y."/>
        </authorList>
    </citation>
    <scope>NUCLEOTIDE SEQUENCE [LARGE SCALE GENOMIC DNA]</scope>
    <source>
        <strain evidence="2 3">GR2756</strain>
    </source>
</reference>
<dbReference type="RefSeq" id="WP_315726784.1">
    <property type="nucleotide sequence ID" value="NZ_JAVUPU010000005.1"/>
</dbReference>
<dbReference type="EMBL" id="JAVUPU010000005">
    <property type="protein sequence ID" value="MDT9599697.1"/>
    <property type="molecule type" value="Genomic_DNA"/>
</dbReference>
<feature type="transmembrane region" description="Helical" evidence="1">
    <location>
        <begin position="159"/>
        <end position="177"/>
    </location>
</feature>
<feature type="transmembrane region" description="Helical" evidence="1">
    <location>
        <begin position="197"/>
        <end position="215"/>
    </location>
</feature>
<evidence type="ECO:0000313" key="3">
    <source>
        <dbReference type="Proteomes" id="UP001259572"/>
    </source>
</evidence>
<evidence type="ECO:0000256" key="1">
    <source>
        <dbReference type="SAM" id="Phobius"/>
    </source>
</evidence>
<dbReference type="InterPro" id="IPR049458">
    <property type="entry name" value="EpsG-like"/>
</dbReference>
<keyword evidence="1" id="KW-0812">Transmembrane</keyword>
<dbReference type="Proteomes" id="UP001259572">
    <property type="component" value="Unassembled WGS sequence"/>
</dbReference>
<feature type="transmembrane region" description="Helical" evidence="1">
    <location>
        <begin position="129"/>
        <end position="152"/>
    </location>
</feature>
<accession>A0ABU3Q8Q0</accession>
<feature type="transmembrane region" description="Helical" evidence="1">
    <location>
        <begin position="86"/>
        <end position="117"/>
    </location>
</feature>
<protein>
    <submittedName>
        <fullName evidence="2">EpsG family protein</fullName>
    </submittedName>
</protein>
<name>A0ABU3Q8Q0_9SPHN</name>
<gene>
    <name evidence="2" type="ORF">RQX22_12115</name>
</gene>